<keyword evidence="3" id="KW-1185">Reference proteome</keyword>
<accession>A0ABT6I2I9</accession>
<name>A0ABT6I2I9_9GAMM</name>
<sequence length="73" mass="7829">MAHEKASVEQQPRGDSVEGMSGPKSGDGRGLEAASPAAAESPAWTRGARRVPARGIDTSKGTIRQIKWQRLMR</sequence>
<comment type="caution">
    <text evidence="2">The sequence shown here is derived from an EMBL/GenBank/DDBJ whole genome shotgun (WGS) entry which is preliminary data.</text>
</comment>
<reference evidence="2" key="1">
    <citation type="journal article" date="2015" name="Antonie Van Leeuwenhoek">
        <title>Comparative 16S rRNA signatures and multilocus sequence analysis for the genus Salinicola and description of Salinicola acroporae sp. nov., isolated from coral Acropora digitifera.</title>
        <authorList>
            <person name="Lepcha R.T."/>
            <person name="Poddar A."/>
            <person name="Schumann P."/>
            <person name="Das S.K."/>
        </authorList>
    </citation>
    <scope>NUCLEOTIDE SEQUENCE</scope>
    <source>
        <strain evidence="2">S4-41</strain>
    </source>
</reference>
<dbReference type="Proteomes" id="UP001162135">
    <property type="component" value="Unassembled WGS sequence"/>
</dbReference>
<evidence type="ECO:0000313" key="3">
    <source>
        <dbReference type="Proteomes" id="UP001162135"/>
    </source>
</evidence>
<reference evidence="2" key="2">
    <citation type="submission" date="2017-11" db="EMBL/GenBank/DDBJ databases">
        <authorList>
            <person name="Das S.K."/>
        </authorList>
    </citation>
    <scope>NUCLEOTIDE SEQUENCE</scope>
    <source>
        <strain evidence="2">S4-41</strain>
    </source>
</reference>
<feature type="compositionally biased region" description="Low complexity" evidence="1">
    <location>
        <begin position="32"/>
        <end position="43"/>
    </location>
</feature>
<evidence type="ECO:0000313" key="2">
    <source>
        <dbReference type="EMBL" id="MDH4571899.1"/>
    </source>
</evidence>
<feature type="region of interest" description="Disordered" evidence="1">
    <location>
        <begin position="1"/>
        <end position="73"/>
    </location>
</feature>
<dbReference type="EMBL" id="PGFS01000001">
    <property type="protein sequence ID" value="MDH4571899.1"/>
    <property type="molecule type" value="Genomic_DNA"/>
</dbReference>
<gene>
    <name evidence="2" type="ORF">CUR86_05055</name>
</gene>
<proteinExistence type="predicted"/>
<protein>
    <submittedName>
        <fullName evidence="2">Uncharacterized protein</fullName>
    </submittedName>
</protein>
<organism evidence="2 3">
    <name type="scientific">Salinicola acroporae</name>
    <dbReference type="NCBI Taxonomy" id="1541440"/>
    <lineage>
        <taxon>Bacteria</taxon>
        <taxon>Pseudomonadati</taxon>
        <taxon>Pseudomonadota</taxon>
        <taxon>Gammaproteobacteria</taxon>
        <taxon>Oceanospirillales</taxon>
        <taxon>Halomonadaceae</taxon>
        <taxon>Salinicola</taxon>
    </lineage>
</organism>
<evidence type="ECO:0000256" key="1">
    <source>
        <dbReference type="SAM" id="MobiDB-lite"/>
    </source>
</evidence>